<dbReference type="PANTHER" id="PTHR43861:SF1">
    <property type="entry name" value="TRANS-ACONITATE 2-METHYLTRANSFERASE"/>
    <property type="match status" value="1"/>
</dbReference>
<evidence type="ECO:0000259" key="3">
    <source>
        <dbReference type="Pfam" id="PF13649"/>
    </source>
</evidence>
<protein>
    <recommendedName>
        <fullName evidence="3">Methyltransferase domain-containing protein</fullName>
    </recommendedName>
</protein>
<dbReference type="InterPro" id="IPR023149">
    <property type="entry name" value="Trans_acon_MeTrfase_C"/>
</dbReference>
<dbReference type="SUPFAM" id="SSF53335">
    <property type="entry name" value="S-adenosyl-L-methionine-dependent methyltransferases"/>
    <property type="match status" value="1"/>
</dbReference>
<dbReference type="Pfam" id="PF13649">
    <property type="entry name" value="Methyltransf_25"/>
    <property type="match status" value="1"/>
</dbReference>
<organism evidence="4 5">
    <name type="scientific">Pseudopithomyces chartarum</name>
    <dbReference type="NCBI Taxonomy" id="1892770"/>
    <lineage>
        <taxon>Eukaryota</taxon>
        <taxon>Fungi</taxon>
        <taxon>Dikarya</taxon>
        <taxon>Ascomycota</taxon>
        <taxon>Pezizomycotina</taxon>
        <taxon>Dothideomycetes</taxon>
        <taxon>Pleosporomycetidae</taxon>
        <taxon>Pleosporales</taxon>
        <taxon>Massarineae</taxon>
        <taxon>Didymosphaeriaceae</taxon>
        <taxon>Pseudopithomyces</taxon>
    </lineage>
</organism>
<dbReference type="AlphaFoldDB" id="A0AAN6RH87"/>
<dbReference type="EMBL" id="WVTA01000007">
    <property type="protein sequence ID" value="KAK3208610.1"/>
    <property type="molecule type" value="Genomic_DNA"/>
</dbReference>
<evidence type="ECO:0000256" key="2">
    <source>
        <dbReference type="ARBA" id="ARBA00022679"/>
    </source>
</evidence>
<comment type="caution">
    <text evidence="4">The sequence shown here is derived from an EMBL/GenBank/DDBJ whole genome shotgun (WGS) entry which is preliminary data.</text>
</comment>
<sequence>MIGRRRSNSGISFSMIRLAYFHASRRFITIPKSQVRGFSIRHITHTPTPKFSLRCAVLQPRIDQRLLHSASGMAALQRQSDWSAAQYLKFGNERTRAVYDLVSQIRPHVHSSNPRIYDLGCGPGNSTQVLFEAFPGANVTGMDSSPDMLQRARQTLQNVEFVHGDLATFEPREADLLFSNAVFHWLRSGARIATLRRLFMGLRSGGVLAIQVPDNYHAPSHALMREVAAMDDAPWYTYFVDTQIGSLDDVSRPDLDPIESPVDFYNALIPSAQSVNIWRTEYHHVLSDAQEIAEWVKGTGLQPYLHRIHDEETKNAFLEEYKERLAEAYPQLADGRVLLGYPRLFVVAVRM</sequence>
<proteinExistence type="predicted"/>
<dbReference type="Proteomes" id="UP001280581">
    <property type="component" value="Unassembled WGS sequence"/>
</dbReference>
<evidence type="ECO:0000313" key="4">
    <source>
        <dbReference type="EMBL" id="KAK3208610.1"/>
    </source>
</evidence>
<keyword evidence="5" id="KW-1185">Reference proteome</keyword>
<accession>A0AAN6RH87</accession>
<feature type="domain" description="Methyltransferase" evidence="3">
    <location>
        <begin position="116"/>
        <end position="206"/>
    </location>
</feature>
<dbReference type="PANTHER" id="PTHR43861">
    <property type="entry name" value="TRANS-ACONITATE 2-METHYLTRANSFERASE-RELATED"/>
    <property type="match status" value="1"/>
</dbReference>
<evidence type="ECO:0000256" key="1">
    <source>
        <dbReference type="ARBA" id="ARBA00022603"/>
    </source>
</evidence>
<dbReference type="GO" id="GO:0030798">
    <property type="term" value="F:trans-aconitate 2-methyltransferase activity"/>
    <property type="evidence" value="ECO:0007669"/>
    <property type="project" value="InterPro"/>
</dbReference>
<evidence type="ECO:0000313" key="5">
    <source>
        <dbReference type="Proteomes" id="UP001280581"/>
    </source>
</evidence>
<reference evidence="4 5" key="1">
    <citation type="submission" date="2021-02" db="EMBL/GenBank/DDBJ databases">
        <title>Genome assembly of Pseudopithomyces chartarum.</title>
        <authorList>
            <person name="Jauregui R."/>
            <person name="Singh J."/>
            <person name="Voisey C."/>
        </authorList>
    </citation>
    <scope>NUCLEOTIDE SEQUENCE [LARGE SCALE GENOMIC DNA]</scope>
    <source>
        <strain evidence="4 5">AGR01</strain>
    </source>
</reference>
<dbReference type="Gene3D" id="3.40.50.150">
    <property type="entry name" value="Vaccinia Virus protein VP39"/>
    <property type="match status" value="1"/>
</dbReference>
<dbReference type="InterPro" id="IPR029063">
    <property type="entry name" value="SAM-dependent_MTases_sf"/>
</dbReference>
<name>A0AAN6RH87_9PLEO</name>
<keyword evidence="2" id="KW-0808">Transferase</keyword>
<dbReference type="Gene3D" id="1.10.150.290">
    <property type="entry name" value="S-adenosyl-L-methionine-dependent methyltransferases"/>
    <property type="match status" value="1"/>
</dbReference>
<dbReference type="CDD" id="cd02440">
    <property type="entry name" value="AdoMet_MTases"/>
    <property type="match status" value="1"/>
</dbReference>
<gene>
    <name evidence="4" type="ORF">GRF29_77g1294207</name>
</gene>
<dbReference type="InterPro" id="IPR041698">
    <property type="entry name" value="Methyltransf_25"/>
</dbReference>
<keyword evidence="1" id="KW-0489">Methyltransferase</keyword>